<dbReference type="STRING" id="447422.SAMN05660903_03459"/>
<evidence type="ECO:0000313" key="3">
    <source>
        <dbReference type="Proteomes" id="UP000232673"/>
    </source>
</evidence>
<comment type="caution">
    <text evidence="2">The sequence shown here is derived from an EMBL/GenBank/DDBJ whole genome shotgun (WGS) entry which is preliminary data.</text>
</comment>
<gene>
    <name evidence="2" type="ORF">APR41_16960</name>
</gene>
<dbReference type="InterPro" id="IPR029052">
    <property type="entry name" value="Metallo-depent_PP-like"/>
</dbReference>
<name>A0A2N0TWR3_9FLAO</name>
<evidence type="ECO:0000256" key="1">
    <source>
        <dbReference type="SAM" id="MobiDB-lite"/>
    </source>
</evidence>
<dbReference type="PANTHER" id="PTHR11575">
    <property type="entry name" value="5'-NUCLEOTIDASE-RELATED"/>
    <property type="match status" value="1"/>
</dbReference>
<sequence>MVLPTSQLYIKTKAFFGNPYILKEVEGTKIALLSLGYHNTNLTGNSKNMNDLEFRRGNEVLNEILHELKEQADIIVLLSHQGTAVDRLIAEEFSEIDMILGGHSHDLISGPERIINTFMVQAMADAAALGEIELKIRDRKLTGVKALHHFLWLSDYEKDPEMGSLIEELRAPHRGPPGGEHSNGNRGDPQAIQK</sequence>
<dbReference type="Gene3D" id="3.60.21.10">
    <property type="match status" value="1"/>
</dbReference>
<dbReference type="PRINTS" id="PR01607">
    <property type="entry name" value="APYRASEFAMLY"/>
</dbReference>
<proteinExistence type="predicted"/>
<dbReference type="SUPFAM" id="SSF56300">
    <property type="entry name" value="Metallo-dependent phosphatases"/>
    <property type="match status" value="1"/>
</dbReference>
<feature type="region of interest" description="Disordered" evidence="1">
    <location>
        <begin position="164"/>
        <end position="194"/>
    </location>
</feature>
<organism evidence="2 3">
    <name type="scientific">Salegentibacter salinarum</name>
    <dbReference type="NCBI Taxonomy" id="447422"/>
    <lineage>
        <taxon>Bacteria</taxon>
        <taxon>Pseudomonadati</taxon>
        <taxon>Bacteroidota</taxon>
        <taxon>Flavobacteriia</taxon>
        <taxon>Flavobacteriales</taxon>
        <taxon>Flavobacteriaceae</taxon>
        <taxon>Salegentibacter</taxon>
    </lineage>
</organism>
<dbReference type="EMBL" id="LKTS01000017">
    <property type="protein sequence ID" value="PKD19098.1"/>
    <property type="molecule type" value="Genomic_DNA"/>
</dbReference>
<dbReference type="GO" id="GO:0030288">
    <property type="term" value="C:outer membrane-bounded periplasmic space"/>
    <property type="evidence" value="ECO:0007669"/>
    <property type="project" value="TreeGrafter"/>
</dbReference>
<protein>
    <recommendedName>
        <fullName evidence="4">Calcineurin-like phosphoesterase domain-containing protein</fullName>
    </recommendedName>
</protein>
<dbReference type="Proteomes" id="UP000232673">
    <property type="component" value="Unassembled WGS sequence"/>
</dbReference>
<evidence type="ECO:0008006" key="4">
    <source>
        <dbReference type="Google" id="ProtNLM"/>
    </source>
</evidence>
<accession>A0A2N0TWR3</accession>
<keyword evidence="3" id="KW-1185">Reference proteome</keyword>
<dbReference type="GO" id="GO:0016787">
    <property type="term" value="F:hydrolase activity"/>
    <property type="evidence" value="ECO:0007669"/>
    <property type="project" value="InterPro"/>
</dbReference>
<reference evidence="2 3" key="1">
    <citation type="submission" date="2015-10" db="EMBL/GenBank/DDBJ databases">
        <title>Draft genome sequence of Salegentibacter salinarum KCTC 12975.</title>
        <authorList>
            <person name="Lin W."/>
            <person name="Zheng Q."/>
        </authorList>
    </citation>
    <scope>NUCLEOTIDE SEQUENCE [LARGE SCALE GENOMIC DNA]</scope>
    <source>
        <strain evidence="2 3">KCTC 12975</strain>
    </source>
</reference>
<dbReference type="AlphaFoldDB" id="A0A2N0TWR3"/>
<evidence type="ECO:0000313" key="2">
    <source>
        <dbReference type="EMBL" id="PKD19098.1"/>
    </source>
</evidence>
<dbReference type="GO" id="GO:0009166">
    <property type="term" value="P:nucleotide catabolic process"/>
    <property type="evidence" value="ECO:0007669"/>
    <property type="project" value="InterPro"/>
</dbReference>
<dbReference type="InterPro" id="IPR006179">
    <property type="entry name" value="5_nucleotidase/apyrase"/>
</dbReference>
<dbReference type="PANTHER" id="PTHR11575:SF24">
    <property type="entry name" value="5'-NUCLEOTIDASE"/>
    <property type="match status" value="1"/>
</dbReference>